<dbReference type="Proteomes" id="UP001151760">
    <property type="component" value="Unassembled WGS sequence"/>
</dbReference>
<dbReference type="GO" id="GO:0003964">
    <property type="term" value="F:RNA-directed DNA polymerase activity"/>
    <property type="evidence" value="ECO:0007669"/>
    <property type="project" value="UniProtKB-KW"/>
</dbReference>
<evidence type="ECO:0000313" key="2">
    <source>
        <dbReference type="Proteomes" id="UP001151760"/>
    </source>
</evidence>
<organism evidence="1 2">
    <name type="scientific">Tanacetum coccineum</name>
    <dbReference type="NCBI Taxonomy" id="301880"/>
    <lineage>
        <taxon>Eukaryota</taxon>
        <taxon>Viridiplantae</taxon>
        <taxon>Streptophyta</taxon>
        <taxon>Embryophyta</taxon>
        <taxon>Tracheophyta</taxon>
        <taxon>Spermatophyta</taxon>
        <taxon>Magnoliopsida</taxon>
        <taxon>eudicotyledons</taxon>
        <taxon>Gunneridae</taxon>
        <taxon>Pentapetalae</taxon>
        <taxon>asterids</taxon>
        <taxon>campanulids</taxon>
        <taxon>Asterales</taxon>
        <taxon>Asteraceae</taxon>
        <taxon>Asteroideae</taxon>
        <taxon>Anthemideae</taxon>
        <taxon>Anthemidinae</taxon>
        <taxon>Tanacetum</taxon>
    </lineage>
</organism>
<keyword evidence="1" id="KW-0548">Nucleotidyltransferase</keyword>
<gene>
    <name evidence="1" type="ORF">Tco_1044880</name>
</gene>
<reference evidence="1" key="1">
    <citation type="journal article" date="2022" name="Int. J. Mol. Sci.">
        <title>Draft Genome of Tanacetum Coccineum: Genomic Comparison of Closely Related Tanacetum-Family Plants.</title>
        <authorList>
            <person name="Yamashiro T."/>
            <person name="Shiraishi A."/>
            <person name="Nakayama K."/>
            <person name="Satake H."/>
        </authorList>
    </citation>
    <scope>NUCLEOTIDE SEQUENCE</scope>
</reference>
<keyword evidence="2" id="KW-1185">Reference proteome</keyword>
<protein>
    <submittedName>
        <fullName evidence="1">Reverse transcriptase domain-containing protein</fullName>
    </submittedName>
</protein>
<accession>A0ABQ5GR68</accession>
<name>A0ABQ5GR68_9ASTR</name>
<reference evidence="1" key="2">
    <citation type="submission" date="2022-01" db="EMBL/GenBank/DDBJ databases">
        <authorList>
            <person name="Yamashiro T."/>
            <person name="Shiraishi A."/>
            <person name="Satake H."/>
            <person name="Nakayama K."/>
        </authorList>
    </citation>
    <scope>NUCLEOTIDE SEQUENCE</scope>
</reference>
<comment type="caution">
    <text evidence="1">The sequence shown here is derived from an EMBL/GenBank/DDBJ whole genome shotgun (WGS) entry which is preliminary data.</text>
</comment>
<dbReference type="EMBL" id="BQNB010018777">
    <property type="protein sequence ID" value="GJT78155.1"/>
    <property type="molecule type" value="Genomic_DNA"/>
</dbReference>
<keyword evidence="1" id="KW-0695">RNA-directed DNA polymerase</keyword>
<keyword evidence="1" id="KW-0808">Transferase</keyword>
<sequence>MCTYLKNMEGWKPKDLKNKSFANIQELFDKAMKRVNTLVDYKTELQKVDEDKEIAELQRLIEIVPDEEEVAIDVIPLATKPPSIADYKIHKEGKKTY</sequence>
<proteinExistence type="predicted"/>
<evidence type="ECO:0000313" key="1">
    <source>
        <dbReference type="EMBL" id="GJT78155.1"/>
    </source>
</evidence>